<evidence type="ECO:0000313" key="3">
    <source>
        <dbReference type="Proteomes" id="UP000594261"/>
    </source>
</evidence>
<dbReference type="Pfam" id="PF13966">
    <property type="entry name" value="zf-RVT"/>
    <property type="match status" value="1"/>
</dbReference>
<name>A0A7N2KSQ3_QUELO</name>
<dbReference type="Proteomes" id="UP000594261">
    <property type="component" value="Chromosome 2"/>
</dbReference>
<dbReference type="AlphaFoldDB" id="A0A7N2KSQ3"/>
<keyword evidence="3" id="KW-1185">Reference proteome</keyword>
<reference evidence="3" key="1">
    <citation type="journal article" date="2016" name="G3 (Bethesda)">
        <title>First Draft Assembly and Annotation of the Genome of a California Endemic Oak Quercus lobata Nee (Fagaceae).</title>
        <authorList>
            <person name="Sork V.L."/>
            <person name="Fitz-Gibbon S.T."/>
            <person name="Puiu D."/>
            <person name="Crepeau M."/>
            <person name="Gugger P.F."/>
            <person name="Sherman R."/>
            <person name="Stevens K."/>
            <person name="Langley C.H."/>
            <person name="Pellegrini M."/>
            <person name="Salzberg S.L."/>
        </authorList>
    </citation>
    <scope>NUCLEOTIDE SEQUENCE [LARGE SCALE GENOMIC DNA]</scope>
    <source>
        <strain evidence="3">cv. SW786</strain>
    </source>
</reference>
<feature type="domain" description="Reverse transcriptase zinc-binding" evidence="1">
    <location>
        <begin position="73"/>
        <end position="169"/>
    </location>
</feature>
<evidence type="ECO:0000259" key="1">
    <source>
        <dbReference type="Pfam" id="PF13966"/>
    </source>
</evidence>
<protein>
    <recommendedName>
        <fullName evidence="1">Reverse transcriptase zinc-binding domain-containing protein</fullName>
    </recommendedName>
</protein>
<sequence length="255" mass="29621">MILRILCLPECPIQDFEDSTVDTLIDPLNRQWVVELVDGLFTREDAEMIKKIPLGRASSEDTLFWPHSSNGVYSCKTGYRFLKEEAAALGEVARDQQSRDKHIWKSICSLRTPQKVKTMSWRACREALPTKQALVRRTIIEDPVCERCCNSAETSLHALWRCPELDPVWANPELWGFRSSVHFLDFKELLSWLILQKKDVELFAVMVRTIWNQRNRVRLNMPADSLHQVAHIARTWLLDFQGRQVPHASQVQQEP</sequence>
<proteinExistence type="predicted"/>
<dbReference type="Gramene" id="QL02p011750:mrna">
    <property type="protein sequence ID" value="QL02p011750:mrna:CDS:2"/>
    <property type="gene ID" value="QL02p011750"/>
</dbReference>
<accession>A0A7N2KSQ3</accession>
<dbReference type="InParanoid" id="A0A7N2KSQ3"/>
<dbReference type="InterPro" id="IPR026960">
    <property type="entry name" value="RVT-Znf"/>
</dbReference>
<dbReference type="EnsemblPlants" id="QL02p011750:mrna">
    <property type="protein sequence ID" value="QL02p011750:mrna:CDS:2"/>
    <property type="gene ID" value="QL02p011750"/>
</dbReference>
<evidence type="ECO:0000313" key="2">
    <source>
        <dbReference type="EnsemblPlants" id="QL02p011750:mrna:CDS:2"/>
    </source>
</evidence>
<organism evidence="2 3">
    <name type="scientific">Quercus lobata</name>
    <name type="common">Valley oak</name>
    <dbReference type="NCBI Taxonomy" id="97700"/>
    <lineage>
        <taxon>Eukaryota</taxon>
        <taxon>Viridiplantae</taxon>
        <taxon>Streptophyta</taxon>
        <taxon>Embryophyta</taxon>
        <taxon>Tracheophyta</taxon>
        <taxon>Spermatophyta</taxon>
        <taxon>Magnoliopsida</taxon>
        <taxon>eudicotyledons</taxon>
        <taxon>Gunneridae</taxon>
        <taxon>Pentapetalae</taxon>
        <taxon>rosids</taxon>
        <taxon>fabids</taxon>
        <taxon>Fagales</taxon>
        <taxon>Fagaceae</taxon>
        <taxon>Quercus</taxon>
    </lineage>
</organism>
<reference evidence="2" key="2">
    <citation type="submission" date="2021-01" db="UniProtKB">
        <authorList>
            <consortium name="EnsemblPlants"/>
        </authorList>
    </citation>
    <scope>IDENTIFICATION</scope>
</reference>